<dbReference type="PROSITE" id="PS50158">
    <property type="entry name" value="ZF_CCHC"/>
    <property type="match status" value="1"/>
</dbReference>
<dbReference type="PROSITE" id="PS50994">
    <property type="entry name" value="INTEGRASE"/>
    <property type="match status" value="1"/>
</dbReference>
<keyword evidence="1" id="KW-0479">Metal-binding</keyword>
<feature type="compositionally biased region" description="Polar residues" evidence="2">
    <location>
        <begin position="1063"/>
        <end position="1072"/>
    </location>
</feature>
<dbReference type="GO" id="GO:0015074">
    <property type="term" value="P:DNA integration"/>
    <property type="evidence" value="ECO:0007669"/>
    <property type="project" value="InterPro"/>
</dbReference>
<evidence type="ECO:0000259" key="4">
    <source>
        <dbReference type="PROSITE" id="PS50994"/>
    </source>
</evidence>
<dbReference type="SMART" id="SM00343">
    <property type="entry name" value="ZnF_C2HC"/>
    <property type="match status" value="1"/>
</dbReference>
<dbReference type="InterPro" id="IPR001878">
    <property type="entry name" value="Znf_CCHC"/>
</dbReference>
<evidence type="ECO:0000259" key="3">
    <source>
        <dbReference type="PROSITE" id="PS50158"/>
    </source>
</evidence>
<evidence type="ECO:0000256" key="1">
    <source>
        <dbReference type="PROSITE-ProRule" id="PRU00047"/>
    </source>
</evidence>
<comment type="caution">
    <text evidence="5">The sequence shown here is derived from an EMBL/GenBank/DDBJ whole genome shotgun (WGS) entry which is preliminary data.</text>
</comment>
<keyword evidence="1" id="KW-0863">Zinc-finger</keyword>
<reference evidence="5" key="1">
    <citation type="journal article" date="2019" name="Sci. Rep.">
        <title>Draft genome of Tanacetum cinerariifolium, the natural source of mosquito coil.</title>
        <authorList>
            <person name="Yamashiro T."/>
            <person name="Shiraishi A."/>
            <person name="Satake H."/>
            <person name="Nakayama K."/>
        </authorList>
    </citation>
    <scope>NUCLEOTIDE SEQUENCE</scope>
</reference>
<dbReference type="Gene3D" id="4.10.60.10">
    <property type="entry name" value="Zinc finger, CCHC-type"/>
    <property type="match status" value="1"/>
</dbReference>
<keyword evidence="1" id="KW-0862">Zinc</keyword>
<dbReference type="CDD" id="cd09272">
    <property type="entry name" value="RNase_HI_RT_Ty1"/>
    <property type="match status" value="1"/>
</dbReference>
<dbReference type="InterPro" id="IPR012337">
    <property type="entry name" value="RNaseH-like_sf"/>
</dbReference>
<feature type="region of interest" description="Disordered" evidence="2">
    <location>
        <begin position="1178"/>
        <end position="1219"/>
    </location>
</feature>
<dbReference type="InterPro" id="IPR036397">
    <property type="entry name" value="RNaseH_sf"/>
</dbReference>
<feature type="compositionally biased region" description="Basic and acidic residues" evidence="2">
    <location>
        <begin position="996"/>
        <end position="1009"/>
    </location>
</feature>
<feature type="compositionally biased region" description="Basic and acidic residues" evidence="2">
    <location>
        <begin position="960"/>
        <end position="976"/>
    </location>
</feature>
<sequence>MMSFLSTVITSRFLTTNNWLRNSSNLRQQATIHDGRVTVQPVQGRQSLFATGTSRIRANTLGIGGNNSSQQRVMKCFNCQGEGHMARQCPNPKKKRDATWFRDKVLLVKEQGSGKVLNEEELEFFGRPWSCRRKRKLRILYKEIALEKKVKELENIVCKMGQSAQTVHMLMKQQVFYDNNLKQALGFENPFYLKKAQQIRPILYDDSVIAKQTNVISIANTEETLMLKEESRSKMLLKQSDPMVLEKKFNIKPINYAELNRLSKDFEVIAQESVVTKVYIRRPKVPKTNGSNSKPKIEKSVIFNKIEPNTSRGSNTSVAPSSSSYVDLSNDQIAKIMGYGDYQLMNFVSKFLGIVRFGNDQVAKIMGYGDYQLGNIAKIMGYGDYQVGNITISMDYYVEGLGHNLFSVGQFYDSDLEVAFKKHACFVRNLKGVDLLSGSQETNLYTLSIEDMIASSLICLLSKAQKTKYWLWHRRFSHLNFGAINHLAKNSLVRGLPKLKFEKDHMCSACVMGKSKKQSYKPKSKDTNHEKLYLSHMDLCGPMRVASINRKKYILVIVDDYSRFTWVKFLALKDEAPDFIIKFLKMIQVRLTTPVKNILIDNGTEFVNQTLCSYYESVSISHETLVVRSLQQNGVVESQNHTLVEAARTMLIYAKASLFLWVANAPRAVDLADSHVSTLIVQDASLTSMVNFMTMQRLVLTLQHNSCFLYSISDTGMSLTAYADADHAGCQDTRRSISESAQFLGDKLVSWSSKKQKITTISSTEPEYISLSRTMNPTTNEQIALDNTLVAPEARLTIGKCNSRISFSKPQNEATYQVYGVVIIKEMTNEDILNSTAYKTYDAYASGAKEHNKARKFKKRASPKLKTVPVSPNKPTKKPAKKTVPVNKSSKSQVGIIIKDTLGVSVSKKKAPVKGKRSKGIEILSDVALSEAAQLKEDTKRSKKDFHISQASGSGDGTDFESRVLDEQQRKTSGDSKDDDNDGDSEDDDNDDDSDDVSKDYEEEKHDEEYVQSPKNYESDDDKENMDEGGYDDLYKDVDVKSLRVEHEIEGKEDVEMTDTTHESASQETSYEQVVEDAHMTLTSSHKTEGSKQSSSVSSEFASKLLNLDNAPPVVDESTITKSLENVVLAKSSSQLKSTYEAAKSLIEFELKKILLDKLQKSKSETITTRIKIKTPAGSDQVLKKQKTSKDDGPPKGSKSKESMSSSSKGTKSQPKSSGKFMQADELVFETEDTEMLQDQGEKPPLTFDELMSTLIDFSTYVMHNFKIDNLTQEILVGLAFNLLKGTCKSFMELEYNFEECYKAVTDRLDWNNPKGHEYPFDRSKLFPLIEAQATHVKVMKRYGYGYLEEIIVRGKDQTLHKFKEGDFPRLNLRDIKDLLLLLVQKKLSNLEKDIIFDLNVALRMFTRRNVILTRVEDLQLGVKSYQKKLNITKPETFRSDITKMKPYTAYKNPQGIIYQDNLKRNSLSMDYLPKRSWSNLDRKRSRIMIKAIDQQLFERRFMRNFEKFVGGREYKNDFRLLNG</sequence>
<dbReference type="PANTHER" id="PTHR42648:SF18">
    <property type="entry name" value="RETROTRANSPOSON, UNCLASSIFIED-LIKE PROTEIN"/>
    <property type="match status" value="1"/>
</dbReference>
<evidence type="ECO:0000313" key="5">
    <source>
        <dbReference type="EMBL" id="GEU77462.1"/>
    </source>
</evidence>
<dbReference type="GO" id="GO:0003676">
    <property type="term" value="F:nucleic acid binding"/>
    <property type="evidence" value="ECO:0007669"/>
    <property type="project" value="InterPro"/>
</dbReference>
<dbReference type="Pfam" id="PF00098">
    <property type="entry name" value="zf-CCHC"/>
    <property type="match status" value="1"/>
</dbReference>
<feature type="compositionally biased region" description="Low complexity" evidence="2">
    <location>
        <begin position="1203"/>
        <end position="1219"/>
    </location>
</feature>
<protein>
    <submittedName>
        <fullName evidence="5">Retrovirus-related Pol polyprotein from transposon TNT 1-94</fullName>
    </submittedName>
</protein>
<dbReference type="SUPFAM" id="SSF57756">
    <property type="entry name" value="Retrovirus zinc finger-like domains"/>
    <property type="match status" value="1"/>
</dbReference>
<accession>A0A6L2MXE7</accession>
<dbReference type="SUPFAM" id="SSF53098">
    <property type="entry name" value="Ribonuclease H-like"/>
    <property type="match status" value="1"/>
</dbReference>
<proteinExistence type="predicted"/>
<dbReference type="EMBL" id="BKCJ010007478">
    <property type="protein sequence ID" value="GEU77462.1"/>
    <property type="molecule type" value="Genomic_DNA"/>
</dbReference>
<dbReference type="InterPro" id="IPR025724">
    <property type="entry name" value="GAG-pre-integrase_dom"/>
</dbReference>
<feature type="compositionally biased region" description="Acidic residues" evidence="2">
    <location>
        <begin position="977"/>
        <end position="995"/>
    </location>
</feature>
<feature type="region of interest" description="Disordered" evidence="2">
    <location>
        <begin position="852"/>
        <end position="890"/>
    </location>
</feature>
<dbReference type="Pfam" id="PF00665">
    <property type="entry name" value="rve"/>
    <property type="match status" value="1"/>
</dbReference>
<evidence type="ECO:0000256" key="2">
    <source>
        <dbReference type="SAM" id="MobiDB-lite"/>
    </source>
</evidence>
<dbReference type="InterPro" id="IPR039537">
    <property type="entry name" value="Retrotran_Ty1/copia-like"/>
</dbReference>
<organism evidence="5">
    <name type="scientific">Tanacetum cinerariifolium</name>
    <name type="common">Dalmatian daisy</name>
    <name type="synonym">Chrysanthemum cinerariifolium</name>
    <dbReference type="NCBI Taxonomy" id="118510"/>
    <lineage>
        <taxon>Eukaryota</taxon>
        <taxon>Viridiplantae</taxon>
        <taxon>Streptophyta</taxon>
        <taxon>Embryophyta</taxon>
        <taxon>Tracheophyta</taxon>
        <taxon>Spermatophyta</taxon>
        <taxon>Magnoliopsida</taxon>
        <taxon>eudicotyledons</taxon>
        <taxon>Gunneridae</taxon>
        <taxon>Pentapetalae</taxon>
        <taxon>asterids</taxon>
        <taxon>campanulids</taxon>
        <taxon>Asterales</taxon>
        <taxon>Asteraceae</taxon>
        <taxon>Asteroideae</taxon>
        <taxon>Anthemideae</taxon>
        <taxon>Anthemidinae</taxon>
        <taxon>Tanacetum</taxon>
    </lineage>
</organism>
<feature type="region of interest" description="Disordered" evidence="2">
    <location>
        <begin position="936"/>
        <end position="1072"/>
    </location>
</feature>
<gene>
    <name evidence="5" type="ORF">Tci_049440</name>
</gene>
<dbReference type="Pfam" id="PF13976">
    <property type="entry name" value="gag_pre-integrs"/>
    <property type="match status" value="1"/>
</dbReference>
<feature type="compositionally biased region" description="Basic residues" evidence="2">
    <location>
        <begin position="852"/>
        <end position="863"/>
    </location>
</feature>
<dbReference type="InterPro" id="IPR036875">
    <property type="entry name" value="Znf_CCHC_sf"/>
</dbReference>
<name>A0A6L2MXE7_TANCI</name>
<feature type="compositionally biased region" description="Acidic residues" evidence="2">
    <location>
        <begin position="1019"/>
        <end position="1031"/>
    </location>
</feature>
<feature type="compositionally biased region" description="Basic and acidic residues" evidence="2">
    <location>
        <begin position="1188"/>
        <end position="1202"/>
    </location>
</feature>
<dbReference type="GO" id="GO:0008270">
    <property type="term" value="F:zinc ion binding"/>
    <property type="evidence" value="ECO:0007669"/>
    <property type="project" value="UniProtKB-KW"/>
</dbReference>
<feature type="compositionally biased region" description="Basic and acidic residues" evidence="2">
    <location>
        <begin position="1033"/>
        <end position="1062"/>
    </location>
</feature>
<dbReference type="Gene3D" id="3.30.420.10">
    <property type="entry name" value="Ribonuclease H-like superfamily/Ribonuclease H"/>
    <property type="match status" value="1"/>
</dbReference>
<dbReference type="InterPro" id="IPR001584">
    <property type="entry name" value="Integrase_cat-core"/>
</dbReference>
<feature type="domain" description="Integrase catalytic" evidence="4">
    <location>
        <begin position="518"/>
        <end position="645"/>
    </location>
</feature>
<dbReference type="PANTHER" id="PTHR42648">
    <property type="entry name" value="TRANSPOSASE, PUTATIVE-RELATED"/>
    <property type="match status" value="1"/>
</dbReference>
<feature type="domain" description="CCHC-type" evidence="3">
    <location>
        <begin position="75"/>
        <end position="91"/>
    </location>
</feature>